<evidence type="ECO:0000256" key="1">
    <source>
        <dbReference type="SAM" id="MobiDB-lite"/>
    </source>
</evidence>
<proteinExistence type="predicted"/>
<protein>
    <submittedName>
        <fullName evidence="2">Uncharacterized protein</fullName>
    </submittedName>
</protein>
<organism evidence="2 3">
    <name type="scientific">Araneus ventricosus</name>
    <name type="common">Orbweaver spider</name>
    <name type="synonym">Epeira ventricosa</name>
    <dbReference type="NCBI Taxonomy" id="182803"/>
    <lineage>
        <taxon>Eukaryota</taxon>
        <taxon>Metazoa</taxon>
        <taxon>Ecdysozoa</taxon>
        <taxon>Arthropoda</taxon>
        <taxon>Chelicerata</taxon>
        <taxon>Arachnida</taxon>
        <taxon>Araneae</taxon>
        <taxon>Araneomorphae</taxon>
        <taxon>Entelegynae</taxon>
        <taxon>Araneoidea</taxon>
        <taxon>Araneidae</taxon>
        <taxon>Araneus</taxon>
    </lineage>
</organism>
<name>A0A4Y2W0Z7_ARAVE</name>
<evidence type="ECO:0000313" key="3">
    <source>
        <dbReference type="Proteomes" id="UP000499080"/>
    </source>
</evidence>
<dbReference type="AlphaFoldDB" id="A0A4Y2W0Z7"/>
<gene>
    <name evidence="2" type="ORF">AVEN_34045_1</name>
</gene>
<evidence type="ECO:0000313" key="2">
    <source>
        <dbReference type="EMBL" id="GBO30551.1"/>
    </source>
</evidence>
<keyword evidence="3" id="KW-1185">Reference proteome</keyword>
<dbReference type="Proteomes" id="UP000499080">
    <property type="component" value="Unassembled WGS sequence"/>
</dbReference>
<comment type="caution">
    <text evidence="2">The sequence shown here is derived from an EMBL/GenBank/DDBJ whole genome shotgun (WGS) entry which is preliminary data.</text>
</comment>
<feature type="region of interest" description="Disordered" evidence="1">
    <location>
        <begin position="21"/>
        <end position="46"/>
    </location>
</feature>
<reference evidence="2 3" key="1">
    <citation type="journal article" date="2019" name="Sci. Rep.">
        <title>Orb-weaving spider Araneus ventricosus genome elucidates the spidroin gene catalogue.</title>
        <authorList>
            <person name="Kono N."/>
            <person name="Nakamura H."/>
            <person name="Ohtoshi R."/>
            <person name="Moran D.A.P."/>
            <person name="Shinohara A."/>
            <person name="Yoshida Y."/>
            <person name="Fujiwara M."/>
            <person name="Mori M."/>
            <person name="Tomita M."/>
            <person name="Arakawa K."/>
        </authorList>
    </citation>
    <scope>NUCLEOTIDE SEQUENCE [LARGE SCALE GENOMIC DNA]</scope>
</reference>
<accession>A0A4Y2W0Z7</accession>
<sequence length="90" mass="10349">MTSLLSEQAASFYGEAHQDLGGPVVRPRLRNQRVPNLKSDSPYARPGPRSYGEYVLVHFKSDFVGQTSSREEFLREEFQLKCRPRHPTKI</sequence>
<dbReference type="EMBL" id="BGPR01053733">
    <property type="protein sequence ID" value="GBO30551.1"/>
    <property type="molecule type" value="Genomic_DNA"/>
</dbReference>